<evidence type="ECO:0000256" key="2">
    <source>
        <dbReference type="SAM" id="Phobius"/>
    </source>
</evidence>
<dbReference type="InParanoid" id="A0A2K1QZJ3"/>
<feature type="compositionally biased region" description="Polar residues" evidence="1">
    <location>
        <begin position="237"/>
        <end position="264"/>
    </location>
</feature>
<sequence>MSALGQVITQTQPTSWGSNLTQTLNVTLAPSPTFTLPVRSCELYLEPAWAIWTTPTSFPFIGTTYMYVDPNVNTTSTSVTCTPSLLPVIRGQQGAALGNLINASMSDNCDLYVTYWGPRDRSTTMTSAKWPGPSTVLDVGPDISILYYLGSDHVETVTAYQTVLPPVPHYYTGDVFTTFVTRDSGVVSKAWEMPALSLMYPELPDLESCTPIFFETSPNTLTYAQFLTQISTLPRSAAATPTSVQPIQQGNPSPQPNQAQSTPAGPTPTPVSPAVPITNPGVGSASNSDGAAQAGTPAQDTAGSSPDVGNSGGASGHSGSGNSDGTTSNSGAGNSGGVANNVGTGSAGTSSNSGTGSSGGATNNVGAGSNANSGGVASNVGTGSNANSGGVTSNVGTGNNANSGGEPASAGSSNLKGDSQDAAAAAQSPATTVPALILPDRNTLLAGSPASTVSGHVISLNSQGIVFVQPTPTAGQPSPSLDMGKAVTLEQIAREGGINVDGTRIAAFGTKVVQQGSGSVGSSSSTVVSSPGGSGSKSSAAESVGSAVSSLGAWILSGLGGASGKGASSAGAASSSSSGGAADAGSSKGGNAASKGQNGGTGRNSTVVPFTGGAAQASGPMLGFAGSGLLLIFVLFAI</sequence>
<feature type="region of interest" description="Disordered" evidence="1">
    <location>
        <begin position="515"/>
        <end position="541"/>
    </location>
</feature>
<accession>A0A2K1QZJ3</accession>
<feature type="transmembrane region" description="Helical" evidence="2">
    <location>
        <begin position="617"/>
        <end position="637"/>
    </location>
</feature>
<dbReference type="STRING" id="2082308.A0A2K1QZJ3"/>
<feature type="compositionally biased region" description="Gly residues" evidence="1">
    <location>
        <begin position="310"/>
        <end position="319"/>
    </location>
</feature>
<keyword evidence="4" id="KW-1185">Reference proteome</keyword>
<dbReference type="Proteomes" id="UP000243797">
    <property type="component" value="Unassembled WGS sequence"/>
</dbReference>
<dbReference type="OrthoDB" id="3946403at2759"/>
<feature type="compositionally biased region" description="Low complexity" evidence="1">
    <location>
        <begin position="320"/>
        <end position="405"/>
    </location>
</feature>
<comment type="caution">
    <text evidence="3">The sequence shown here is derived from an EMBL/GenBank/DDBJ whole genome shotgun (WGS) entry which is preliminary data.</text>
</comment>
<dbReference type="EMBL" id="NKHZ01000025">
    <property type="protein sequence ID" value="PNS20461.1"/>
    <property type="molecule type" value="Genomic_DNA"/>
</dbReference>
<dbReference type="AlphaFoldDB" id="A0A2K1QZJ3"/>
<feature type="compositionally biased region" description="Polar residues" evidence="1">
    <location>
        <begin position="284"/>
        <end position="304"/>
    </location>
</feature>
<feature type="region of interest" description="Disordered" evidence="1">
    <location>
        <begin position="567"/>
        <end position="605"/>
    </location>
</feature>
<feature type="compositionally biased region" description="Low complexity" evidence="1">
    <location>
        <begin position="516"/>
        <end position="541"/>
    </location>
</feature>
<evidence type="ECO:0000313" key="3">
    <source>
        <dbReference type="EMBL" id="PNS20461.1"/>
    </source>
</evidence>
<feature type="region of interest" description="Disordered" evidence="1">
    <location>
        <begin position="237"/>
        <end position="427"/>
    </location>
</feature>
<reference evidence="3 4" key="1">
    <citation type="submission" date="2017-06" db="EMBL/GenBank/DDBJ databases">
        <title>Draft genome sequence of a variant of Elsinoe murrayae.</title>
        <authorList>
            <person name="Cheng Q."/>
        </authorList>
    </citation>
    <scope>NUCLEOTIDE SEQUENCE [LARGE SCALE GENOMIC DNA]</scope>
    <source>
        <strain evidence="3 4">CQ-2017a</strain>
    </source>
</reference>
<evidence type="ECO:0000313" key="4">
    <source>
        <dbReference type="Proteomes" id="UP000243797"/>
    </source>
</evidence>
<name>A0A2K1QZJ3_9PEZI</name>
<protein>
    <submittedName>
        <fullName evidence="3">Uncharacterized protein</fullName>
    </submittedName>
</protein>
<keyword evidence="2" id="KW-0472">Membrane</keyword>
<keyword evidence="2" id="KW-1133">Transmembrane helix</keyword>
<feature type="compositionally biased region" description="Low complexity" evidence="1">
    <location>
        <begin position="567"/>
        <end position="596"/>
    </location>
</feature>
<evidence type="ECO:0000256" key="1">
    <source>
        <dbReference type="SAM" id="MobiDB-lite"/>
    </source>
</evidence>
<organism evidence="3 4">
    <name type="scientific">Sphaceloma murrayae</name>
    <dbReference type="NCBI Taxonomy" id="2082308"/>
    <lineage>
        <taxon>Eukaryota</taxon>
        <taxon>Fungi</taxon>
        <taxon>Dikarya</taxon>
        <taxon>Ascomycota</taxon>
        <taxon>Pezizomycotina</taxon>
        <taxon>Dothideomycetes</taxon>
        <taxon>Dothideomycetidae</taxon>
        <taxon>Myriangiales</taxon>
        <taxon>Elsinoaceae</taxon>
        <taxon>Sphaceloma</taxon>
    </lineage>
</organism>
<proteinExistence type="predicted"/>
<gene>
    <name evidence="3" type="ORF">CAC42_5911</name>
</gene>
<keyword evidence="2" id="KW-0812">Transmembrane</keyword>